<name>A0A251ZXF8_9PROT</name>
<dbReference type="InterPro" id="IPR053773">
    <property type="entry name" value="Vpar_1526-like"/>
</dbReference>
<evidence type="ECO:0000313" key="2">
    <source>
        <dbReference type="Proteomes" id="UP000194946"/>
    </source>
</evidence>
<gene>
    <name evidence="1" type="ORF">HK18_01935</name>
</gene>
<reference evidence="2" key="1">
    <citation type="submission" date="2014-06" db="EMBL/GenBank/DDBJ databases">
        <authorList>
            <person name="Winans N.J."/>
            <person name="Newell P.D."/>
            <person name="Douglas A.E."/>
        </authorList>
    </citation>
    <scope>NUCLEOTIDE SEQUENCE [LARGE SCALE GENOMIC DNA]</scope>
    <source>
        <strain evidence="2">DmL_052</strain>
    </source>
</reference>
<accession>A0A251ZXF8</accession>
<protein>
    <submittedName>
        <fullName evidence="1">Uncharacterized protein</fullName>
    </submittedName>
</protein>
<dbReference type="AlphaFoldDB" id="A0A251ZXF8"/>
<evidence type="ECO:0000313" key="1">
    <source>
        <dbReference type="EMBL" id="OUI79346.1"/>
    </source>
</evidence>
<sequence>MVFDKSIRGGDEANIVHTDGNNNTTIIHPKADKQEIEGIVKAILWDNLPVFLSVAKAQVEERMNLFVDKVFTKLSSLNITVEELQAKLSTPDVQYSLAESAKMFAKNPERVDQDTLIDLITQKIEKLDDDNQEEPAVIDMAISVVAKLSKNQIRWLAFLYYLHNNFILSIKNSDNTFNKIDIANNTYKEENNHFFISQFVRIKKEELYRYYLNYYFNADLEQNFYAKLEKSDASIFVSLGCISQIPIVTGELVSYVNSPVAKIKKRIGYEDGMENDVQLKKFMKYINKLFDNISYIDQYLFTSIGRYIAISFFKTINIDMKVNT</sequence>
<dbReference type="NCBIfam" id="NF045477">
    <property type="entry name" value="LPO_1073_dom"/>
    <property type="match status" value="1"/>
</dbReference>
<keyword evidence="2" id="KW-1185">Reference proteome</keyword>
<organism evidence="1 2">
    <name type="scientific">Commensalibacter intestini</name>
    <dbReference type="NCBI Taxonomy" id="479936"/>
    <lineage>
        <taxon>Bacteria</taxon>
        <taxon>Pseudomonadati</taxon>
        <taxon>Pseudomonadota</taxon>
        <taxon>Alphaproteobacteria</taxon>
        <taxon>Acetobacterales</taxon>
        <taxon>Acetobacteraceae</taxon>
    </lineage>
</organism>
<proteinExistence type="predicted"/>
<dbReference type="Proteomes" id="UP000194946">
    <property type="component" value="Unassembled WGS sequence"/>
</dbReference>
<dbReference type="EMBL" id="JOPB01000001">
    <property type="protein sequence ID" value="OUI79346.1"/>
    <property type="molecule type" value="Genomic_DNA"/>
</dbReference>
<comment type="caution">
    <text evidence="1">The sequence shown here is derived from an EMBL/GenBank/DDBJ whole genome shotgun (WGS) entry which is preliminary data.</text>
</comment>